<dbReference type="InterPro" id="IPR028973">
    <property type="entry name" value="PhnB-like"/>
</dbReference>
<dbReference type="CDD" id="cd06588">
    <property type="entry name" value="PhnB_like"/>
    <property type="match status" value="1"/>
</dbReference>
<proteinExistence type="predicted"/>
<gene>
    <name evidence="2" type="ORF">ACFPOF_01275</name>
</gene>
<dbReference type="PANTHER" id="PTHR33990">
    <property type="entry name" value="PROTEIN YJDN-RELATED"/>
    <property type="match status" value="1"/>
</dbReference>
<dbReference type="InterPro" id="IPR029068">
    <property type="entry name" value="Glyas_Bleomycin-R_OHBP_Dase"/>
</dbReference>
<comment type="caution">
    <text evidence="2">The sequence shown here is derived from an EMBL/GenBank/DDBJ whole genome shotgun (WGS) entry which is preliminary data.</text>
</comment>
<dbReference type="RefSeq" id="WP_378128826.1">
    <property type="nucleotide sequence ID" value="NZ_JBHSMI010000002.1"/>
</dbReference>
<dbReference type="SUPFAM" id="SSF54593">
    <property type="entry name" value="Glyoxalase/Bleomycin resistance protein/Dihydroxybiphenyl dioxygenase"/>
    <property type="match status" value="1"/>
</dbReference>
<dbReference type="Gene3D" id="3.10.180.10">
    <property type="entry name" value="2,3-Dihydroxybiphenyl 1,2-Dioxygenase, domain 1"/>
    <property type="match status" value="1"/>
</dbReference>
<dbReference type="InterPro" id="IPR009725">
    <property type="entry name" value="3_dmu_93_MTrfase"/>
</dbReference>
<protein>
    <submittedName>
        <fullName evidence="2">VOC family protein</fullName>
    </submittedName>
</protein>
<reference evidence="3" key="1">
    <citation type="journal article" date="2019" name="Int. J. Syst. Evol. Microbiol.">
        <title>The Global Catalogue of Microorganisms (GCM) 10K type strain sequencing project: providing services to taxonomists for standard genome sequencing and annotation.</title>
        <authorList>
            <consortium name="The Broad Institute Genomics Platform"/>
            <consortium name="The Broad Institute Genome Sequencing Center for Infectious Disease"/>
            <person name="Wu L."/>
            <person name="Ma J."/>
        </authorList>
    </citation>
    <scope>NUCLEOTIDE SEQUENCE [LARGE SCALE GENOMIC DNA]</scope>
    <source>
        <strain evidence="3">CGMCC 1.18575</strain>
    </source>
</reference>
<sequence length="158" mass="17658">MSNKITPFLWFDNNAEEAINFYSSIFKNAKTTHVSRYGEGGPFPKGTLMTATFELEGQTFMALNAGPHFKFNEAVSFFVNCTTQEEVDELWEKLTADGGEPGRCGWLKDKFGLSWQIIPTALGELMGDKDPVKAANVAQAMMQMNKIDIQGLKQAYEK</sequence>
<evidence type="ECO:0000259" key="1">
    <source>
        <dbReference type="Pfam" id="PF06983"/>
    </source>
</evidence>
<dbReference type="EMBL" id="JBHSMI010000002">
    <property type="protein sequence ID" value="MFC5401352.1"/>
    <property type="molecule type" value="Genomic_DNA"/>
</dbReference>
<dbReference type="Proteomes" id="UP001596113">
    <property type="component" value="Unassembled WGS sequence"/>
</dbReference>
<name>A0ABW0HNB9_9BACL</name>
<organism evidence="2 3">
    <name type="scientific">Cohnella soli</name>
    <dbReference type="NCBI Taxonomy" id="425005"/>
    <lineage>
        <taxon>Bacteria</taxon>
        <taxon>Bacillati</taxon>
        <taxon>Bacillota</taxon>
        <taxon>Bacilli</taxon>
        <taxon>Bacillales</taxon>
        <taxon>Paenibacillaceae</taxon>
        <taxon>Cohnella</taxon>
    </lineage>
</organism>
<dbReference type="Pfam" id="PF06983">
    <property type="entry name" value="3-dmu-9_3-mt"/>
    <property type="match status" value="1"/>
</dbReference>
<evidence type="ECO:0000313" key="3">
    <source>
        <dbReference type="Proteomes" id="UP001596113"/>
    </source>
</evidence>
<keyword evidence="3" id="KW-1185">Reference proteome</keyword>
<accession>A0ABW0HNB9</accession>
<feature type="domain" description="PhnB-like" evidence="1">
    <location>
        <begin position="4"/>
        <end position="118"/>
    </location>
</feature>
<evidence type="ECO:0000313" key="2">
    <source>
        <dbReference type="EMBL" id="MFC5401352.1"/>
    </source>
</evidence>
<dbReference type="PIRSF" id="PIRSF021700">
    <property type="entry name" value="3_dmu_93_MTrfase"/>
    <property type="match status" value="1"/>
</dbReference>